<dbReference type="AlphaFoldDB" id="A0A7Y9FMN0"/>
<evidence type="ECO:0000256" key="1">
    <source>
        <dbReference type="SAM" id="MobiDB-lite"/>
    </source>
</evidence>
<protein>
    <submittedName>
        <fullName evidence="2">N-methylhydantoinase B/oxoprolinase/acetone carboxylase alpha subunit</fullName>
    </submittedName>
</protein>
<feature type="compositionally biased region" description="Gly residues" evidence="1">
    <location>
        <begin position="20"/>
        <end position="29"/>
    </location>
</feature>
<feature type="region of interest" description="Disordered" evidence="1">
    <location>
        <begin position="15"/>
        <end position="34"/>
    </location>
</feature>
<accession>A0A7Y9FMN0</accession>
<keyword evidence="3" id="KW-1185">Reference proteome</keyword>
<evidence type="ECO:0000313" key="2">
    <source>
        <dbReference type="EMBL" id="NYD90029.1"/>
    </source>
</evidence>
<name>A0A7Y9FMN0_9SPHN</name>
<sequence>MRIAHTFLPRQGEVAVRSTDGGGGYGKPGISGTAPSTRLRCARLRPRVAREAVIA</sequence>
<organism evidence="2 3">
    <name type="scientific">Sphingomonas melonis</name>
    <dbReference type="NCBI Taxonomy" id="152682"/>
    <lineage>
        <taxon>Bacteria</taxon>
        <taxon>Pseudomonadati</taxon>
        <taxon>Pseudomonadota</taxon>
        <taxon>Alphaproteobacteria</taxon>
        <taxon>Sphingomonadales</taxon>
        <taxon>Sphingomonadaceae</taxon>
        <taxon>Sphingomonas</taxon>
    </lineage>
</organism>
<evidence type="ECO:0000313" key="3">
    <source>
        <dbReference type="Proteomes" id="UP000517753"/>
    </source>
</evidence>
<dbReference type="Proteomes" id="UP000517753">
    <property type="component" value="Unassembled WGS sequence"/>
</dbReference>
<gene>
    <name evidence="2" type="ORF">HD841_001809</name>
</gene>
<reference evidence="2 3" key="2">
    <citation type="submission" date="2020-08" db="EMBL/GenBank/DDBJ databases">
        <title>The Agave Microbiome: Exploring the role of microbial communities in plant adaptations to desert environments.</title>
        <authorList>
            <person name="Partida-Martinez L.P."/>
        </authorList>
    </citation>
    <scope>NUCLEOTIDE SEQUENCE [LARGE SCALE GENOMIC DNA]</scope>
    <source>
        <strain evidence="2 3">AS2.3</strain>
    </source>
</reference>
<proteinExistence type="predicted"/>
<comment type="caution">
    <text evidence="2">The sequence shown here is derived from an EMBL/GenBank/DDBJ whole genome shotgun (WGS) entry which is preliminary data.</text>
</comment>
<reference evidence="2 3" key="1">
    <citation type="submission" date="2020-07" db="EMBL/GenBank/DDBJ databases">
        <authorList>
            <person name="Partida-Martinez L."/>
            <person name="Huntemann M."/>
            <person name="Clum A."/>
            <person name="Wang J."/>
            <person name="Palaniappan K."/>
            <person name="Ritter S."/>
            <person name="Chen I.-M."/>
            <person name="Stamatis D."/>
            <person name="Reddy T."/>
            <person name="O'Malley R."/>
            <person name="Daum C."/>
            <person name="Shapiro N."/>
            <person name="Ivanova N."/>
            <person name="Kyrpides N."/>
            <person name="Woyke T."/>
        </authorList>
    </citation>
    <scope>NUCLEOTIDE SEQUENCE [LARGE SCALE GENOMIC DNA]</scope>
    <source>
        <strain evidence="2 3">AS2.3</strain>
    </source>
</reference>
<dbReference type="EMBL" id="JACCBY010000002">
    <property type="protein sequence ID" value="NYD90029.1"/>
    <property type="molecule type" value="Genomic_DNA"/>
</dbReference>